<gene>
    <name evidence="1" type="ORF">KAK06_13605</name>
</gene>
<protein>
    <submittedName>
        <fullName evidence="1">DUF3800 domain-containing protein</fullName>
    </submittedName>
</protein>
<dbReference type="Proteomes" id="UP000678374">
    <property type="component" value="Unassembled WGS sequence"/>
</dbReference>
<evidence type="ECO:0000313" key="1">
    <source>
        <dbReference type="EMBL" id="MBQ0959984.1"/>
    </source>
</evidence>
<sequence length="280" mass="31725">MSTLVPPVRRHCYVDEAGDPTLFSARGQVRVGEEGCSRYFMMGALEVTEPGRLAQDLTALRADLMADPYFRGVPSMQPEARKTAAAFHAKDDVAEVRREVFRVLTQHALTFFAVVRDKRRVLAYVQGRNQLDPAYRYQPNELYDTLVSRLFKNRLHLTPEVDVCFAARGQSDRTAALRLALDKARSRFESTWRREVDASIVARQSTPRHEAGLQAVDYFLWALQRHFERGESRYAELVWPQVGVVHAVDDTEHAAYGTYYTKKKPLTWGGSAASEKASGI</sequence>
<accession>A0A941BLR1</accession>
<comment type="caution">
    <text evidence="1">The sequence shown here is derived from an EMBL/GenBank/DDBJ whole genome shotgun (WGS) entry which is preliminary data.</text>
</comment>
<dbReference type="Pfam" id="PF12686">
    <property type="entry name" value="DUF3800"/>
    <property type="match status" value="1"/>
</dbReference>
<reference evidence="1" key="1">
    <citation type="submission" date="2021-04" db="EMBL/GenBank/DDBJ databases">
        <title>The genome sequence of Ideonella sp. 4Y11.</title>
        <authorList>
            <person name="Liu Y."/>
        </authorList>
    </citation>
    <scope>NUCLEOTIDE SEQUENCE</scope>
    <source>
        <strain evidence="1">4Y11</strain>
    </source>
</reference>
<dbReference type="AlphaFoldDB" id="A0A941BLR1"/>
<organism evidence="1 2">
    <name type="scientific">Ideonella aquatica</name>
    <dbReference type="NCBI Taxonomy" id="2824119"/>
    <lineage>
        <taxon>Bacteria</taxon>
        <taxon>Pseudomonadati</taxon>
        <taxon>Pseudomonadota</taxon>
        <taxon>Betaproteobacteria</taxon>
        <taxon>Burkholderiales</taxon>
        <taxon>Sphaerotilaceae</taxon>
        <taxon>Ideonella</taxon>
    </lineage>
</organism>
<name>A0A941BLR1_9BURK</name>
<dbReference type="RefSeq" id="WP_210802662.1">
    <property type="nucleotide sequence ID" value="NZ_JAGQDE010000011.1"/>
</dbReference>
<keyword evidence="2" id="KW-1185">Reference proteome</keyword>
<dbReference type="EMBL" id="JAGQDE010000011">
    <property type="protein sequence ID" value="MBQ0959984.1"/>
    <property type="molecule type" value="Genomic_DNA"/>
</dbReference>
<dbReference type="InterPro" id="IPR024524">
    <property type="entry name" value="DUF3800"/>
</dbReference>
<proteinExistence type="predicted"/>
<evidence type="ECO:0000313" key="2">
    <source>
        <dbReference type="Proteomes" id="UP000678374"/>
    </source>
</evidence>